<feature type="compositionally biased region" description="Polar residues" evidence="7">
    <location>
        <begin position="373"/>
        <end position="382"/>
    </location>
</feature>
<evidence type="ECO:0000256" key="6">
    <source>
        <dbReference type="SAM" id="Coils"/>
    </source>
</evidence>
<evidence type="ECO:0000256" key="7">
    <source>
        <dbReference type="SAM" id="MobiDB-lite"/>
    </source>
</evidence>
<organism evidence="9 10">
    <name type="scientific">Paracoccidioides brasiliensis</name>
    <dbReference type="NCBI Taxonomy" id="121759"/>
    <lineage>
        <taxon>Eukaryota</taxon>
        <taxon>Fungi</taxon>
        <taxon>Dikarya</taxon>
        <taxon>Ascomycota</taxon>
        <taxon>Pezizomycotina</taxon>
        <taxon>Eurotiomycetes</taxon>
        <taxon>Eurotiomycetidae</taxon>
        <taxon>Onygenales</taxon>
        <taxon>Ajellomycetaceae</taxon>
        <taxon>Paracoccidioides</taxon>
    </lineage>
</organism>
<evidence type="ECO:0000313" key="10">
    <source>
        <dbReference type="Proteomes" id="UP000242814"/>
    </source>
</evidence>
<dbReference type="AlphaFoldDB" id="A0A1D2JMD4"/>
<dbReference type="InterPro" id="IPR018253">
    <property type="entry name" value="DnaJ_domain_CS"/>
</dbReference>
<evidence type="ECO:0000256" key="4">
    <source>
        <dbReference type="ARBA" id="ARBA00023186"/>
    </source>
</evidence>
<evidence type="ECO:0000256" key="5">
    <source>
        <dbReference type="ARBA" id="ARBA00023242"/>
    </source>
</evidence>
<evidence type="ECO:0000256" key="3">
    <source>
        <dbReference type="ARBA" id="ARBA00022490"/>
    </source>
</evidence>
<evidence type="ECO:0000256" key="1">
    <source>
        <dbReference type="ARBA" id="ARBA00004123"/>
    </source>
</evidence>
<dbReference type="EMBL" id="LZYO01000025">
    <property type="protein sequence ID" value="ODH42848.1"/>
    <property type="molecule type" value="Genomic_DNA"/>
</dbReference>
<feature type="domain" description="J" evidence="8">
    <location>
        <begin position="54"/>
        <end position="120"/>
    </location>
</feature>
<evidence type="ECO:0000259" key="8">
    <source>
        <dbReference type="PROSITE" id="PS50076"/>
    </source>
</evidence>
<dbReference type="InterPro" id="IPR052094">
    <property type="entry name" value="Pre-mRNA-splicing_ERAD"/>
</dbReference>
<dbReference type="PROSITE" id="PS00636">
    <property type="entry name" value="DNAJ_1"/>
    <property type="match status" value="1"/>
</dbReference>
<feature type="region of interest" description="Disordered" evidence="7">
    <location>
        <begin position="207"/>
        <end position="232"/>
    </location>
</feature>
<dbReference type="VEuPathDB" id="FungiDB:PADG_05652"/>
<dbReference type="SMART" id="SM00271">
    <property type="entry name" value="DnaJ"/>
    <property type="match status" value="1"/>
</dbReference>
<evidence type="ECO:0000313" key="9">
    <source>
        <dbReference type="EMBL" id="ODH42848.1"/>
    </source>
</evidence>
<feature type="compositionally biased region" description="Low complexity" evidence="7">
    <location>
        <begin position="392"/>
        <end position="416"/>
    </location>
</feature>
<sequence>MVLKSQCTGQSDTGIIGSLEVIADLHQKSIPQSSAVCIMAPADDLKSHAASSYDFYALLSLSPSAVEAEIRRAYRRTALIYHPDKIKNPTPADIEKFHLLQIAYDVLSDPSIRQLYDNAREARERKKRESQMLEGVRRKMKEDLEARERGVKRTWTGAPTVKGSFGVDDDAEEKLEQEIRRLAEDGKRRRREKEELLRREVLEEEERLETEREEKERAAQQENEARQSNVGGTAVPEIDRSVKIRWVREGAGLQLDKDKLESLFSVFGKVESTFTLKDKRQRVGETREKKTIATGVVVYTSIVGAHAAVEDYKRQKGKEWDVIESVFWASNKEPDFQRDSSPTRHLQEPSTASMPSASTSTTTSRNKFDFPRLNTTSSTPAKESNGAKSVPSFASFSSAGFNGPMGSPSSRNGGRPSLEELTLIRLKNAERKRLEEQLRKEDEAAATAE</sequence>
<feature type="coiled-coil region" evidence="6">
    <location>
        <begin position="112"/>
        <end position="139"/>
    </location>
</feature>
<dbReference type="PRINTS" id="PR00625">
    <property type="entry name" value="JDOMAIN"/>
</dbReference>
<feature type="compositionally biased region" description="Basic and acidic residues" evidence="7">
    <location>
        <begin position="209"/>
        <end position="225"/>
    </location>
</feature>
<feature type="region of interest" description="Disordered" evidence="7">
    <location>
        <begin position="333"/>
        <end position="420"/>
    </location>
</feature>
<dbReference type="PROSITE" id="PS50076">
    <property type="entry name" value="DNAJ_2"/>
    <property type="match status" value="1"/>
</dbReference>
<name>A0A1D2JMD4_PARBR</name>
<dbReference type="CDD" id="cd06257">
    <property type="entry name" value="DnaJ"/>
    <property type="match status" value="1"/>
</dbReference>
<dbReference type="InterPro" id="IPR036869">
    <property type="entry name" value="J_dom_sf"/>
</dbReference>
<protein>
    <recommendedName>
        <fullName evidence="8">J domain-containing protein</fullName>
    </recommendedName>
</protein>
<dbReference type="Gene3D" id="1.10.287.110">
    <property type="entry name" value="DnaJ domain"/>
    <property type="match status" value="1"/>
</dbReference>
<dbReference type="GO" id="GO:0000390">
    <property type="term" value="P:spliceosomal complex disassembly"/>
    <property type="evidence" value="ECO:0007669"/>
    <property type="project" value="TreeGrafter"/>
</dbReference>
<gene>
    <name evidence="9" type="ORF">ACO22_01119</name>
</gene>
<dbReference type="SUPFAM" id="SSF46565">
    <property type="entry name" value="Chaperone J-domain"/>
    <property type="match status" value="1"/>
</dbReference>
<dbReference type="GO" id="GO:0003676">
    <property type="term" value="F:nucleic acid binding"/>
    <property type="evidence" value="ECO:0007669"/>
    <property type="project" value="InterPro"/>
</dbReference>
<dbReference type="VEuPathDB" id="FungiDB:PABG_04991"/>
<reference evidence="9 10" key="1">
    <citation type="submission" date="2016-06" db="EMBL/GenBank/DDBJ databases">
        <authorList>
            <person name="Kjaerup R.B."/>
            <person name="Dalgaard T.S."/>
            <person name="Juul-Madsen H.R."/>
        </authorList>
    </citation>
    <scope>NUCLEOTIDE SEQUENCE [LARGE SCALE GENOMIC DNA]</scope>
    <source>
        <strain evidence="9 10">Pb300</strain>
    </source>
</reference>
<accession>A0A1D2JMD4</accession>
<keyword evidence="5" id="KW-0539">Nucleus</keyword>
<feature type="compositionally biased region" description="Basic and acidic residues" evidence="7">
    <location>
        <begin position="333"/>
        <end position="347"/>
    </location>
</feature>
<dbReference type="PANTHER" id="PTHR44313:SF1">
    <property type="entry name" value="DNAJ HOMOLOG SUBFAMILY C MEMBER 17"/>
    <property type="match status" value="1"/>
</dbReference>
<comment type="subcellular location">
    <subcellularLocation>
        <location evidence="2">Cytoplasm</location>
    </subcellularLocation>
    <subcellularLocation>
        <location evidence="1">Nucleus</location>
    </subcellularLocation>
</comment>
<dbReference type="GO" id="GO:0005737">
    <property type="term" value="C:cytoplasm"/>
    <property type="evidence" value="ECO:0007669"/>
    <property type="project" value="UniProtKB-SubCell"/>
</dbReference>
<comment type="caution">
    <text evidence="9">The sequence shown here is derived from an EMBL/GenBank/DDBJ whole genome shotgun (WGS) entry which is preliminary data.</text>
</comment>
<keyword evidence="4" id="KW-0143">Chaperone</keyword>
<dbReference type="SUPFAM" id="SSF54928">
    <property type="entry name" value="RNA-binding domain, RBD"/>
    <property type="match status" value="1"/>
</dbReference>
<proteinExistence type="predicted"/>
<evidence type="ECO:0000256" key="2">
    <source>
        <dbReference type="ARBA" id="ARBA00004496"/>
    </source>
</evidence>
<dbReference type="InterPro" id="IPR001623">
    <property type="entry name" value="DnaJ_domain"/>
</dbReference>
<keyword evidence="3" id="KW-0963">Cytoplasm</keyword>
<dbReference type="GO" id="GO:0005681">
    <property type="term" value="C:spliceosomal complex"/>
    <property type="evidence" value="ECO:0007669"/>
    <property type="project" value="TreeGrafter"/>
</dbReference>
<keyword evidence="6" id="KW-0175">Coiled coil</keyword>
<dbReference type="InterPro" id="IPR035979">
    <property type="entry name" value="RBD_domain_sf"/>
</dbReference>
<dbReference type="Proteomes" id="UP000242814">
    <property type="component" value="Unassembled WGS sequence"/>
</dbReference>
<feature type="compositionally biased region" description="Low complexity" evidence="7">
    <location>
        <begin position="349"/>
        <end position="364"/>
    </location>
</feature>
<dbReference type="Pfam" id="PF00226">
    <property type="entry name" value="DnaJ"/>
    <property type="match status" value="1"/>
</dbReference>
<dbReference type="PANTHER" id="PTHR44313">
    <property type="entry name" value="DNAJ HOMOLOG SUBFAMILY C MEMBER 17"/>
    <property type="match status" value="1"/>
</dbReference>